<keyword evidence="1" id="KW-0812">Transmembrane</keyword>
<feature type="transmembrane region" description="Helical" evidence="1">
    <location>
        <begin position="12"/>
        <end position="45"/>
    </location>
</feature>
<evidence type="ECO:0000313" key="2">
    <source>
        <dbReference type="EMBL" id="GIN64403.1"/>
    </source>
</evidence>
<keyword evidence="1" id="KW-1133">Transmembrane helix</keyword>
<evidence type="ECO:0000256" key="1">
    <source>
        <dbReference type="SAM" id="Phobius"/>
    </source>
</evidence>
<dbReference type="AlphaFoldDB" id="A0A919WMF6"/>
<name>A0A919WMF6_9BACI</name>
<gene>
    <name evidence="2" type="ORF">J27TS8_43960</name>
</gene>
<comment type="caution">
    <text evidence="2">The sequence shown here is derived from an EMBL/GenBank/DDBJ whole genome shotgun (WGS) entry which is preliminary data.</text>
</comment>
<sequence length="56" mass="6362">MAKTLYVATTLIALGFILYFYGIIPFVVIISIFLILFAPVIYFISKNKNTSSNIRK</sequence>
<reference evidence="2" key="1">
    <citation type="submission" date="2021-03" db="EMBL/GenBank/DDBJ databases">
        <title>Antimicrobial resistance genes in bacteria isolated from Japanese honey, and their potential for conferring macrolide and lincosamide resistance in the American foulbrood pathogen Paenibacillus larvae.</title>
        <authorList>
            <person name="Okamoto M."/>
            <person name="Kumagai M."/>
            <person name="Kanamori H."/>
            <person name="Takamatsu D."/>
        </authorList>
    </citation>
    <scope>NUCLEOTIDE SEQUENCE</scope>
    <source>
        <strain evidence="2">J27TS8</strain>
    </source>
</reference>
<accession>A0A919WMF6</accession>
<keyword evidence="1" id="KW-0472">Membrane</keyword>
<proteinExistence type="predicted"/>
<evidence type="ECO:0000313" key="3">
    <source>
        <dbReference type="Proteomes" id="UP000682111"/>
    </source>
</evidence>
<dbReference type="Proteomes" id="UP000682111">
    <property type="component" value="Unassembled WGS sequence"/>
</dbReference>
<organism evidence="2 3">
    <name type="scientific">Robertmurraya siralis</name>
    <dbReference type="NCBI Taxonomy" id="77777"/>
    <lineage>
        <taxon>Bacteria</taxon>
        <taxon>Bacillati</taxon>
        <taxon>Bacillota</taxon>
        <taxon>Bacilli</taxon>
        <taxon>Bacillales</taxon>
        <taxon>Bacillaceae</taxon>
        <taxon>Robertmurraya</taxon>
    </lineage>
</organism>
<keyword evidence="3" id="KW-1185">Reference proteome</keyword>
<protein>
    <submittedName>
        <fullName evidence="2">Uncharacterized protein</fullName>
    </submittedName>
</protein>
<dbReference type="EMBL" id="BORC01000014">
    <property type="protein sequence ID" value="GIN64403.1"/>
    <property type="molecule type" value="Genomic_DNA"/>
</dbReference>